<protein>
    <submittedName>
        <fullName evidence="1">Uncharacterized protein</fullName>
    </submittedName>
</protein>
<sequence length="44" mass="4976">MVQIAHLVSVPESRPTVIRPSLPIKSYQILSNPIDSLSRDYLQL</sequence>
<proteinExistence type="predicted"/>
<dbReference type="EMBL" id="BOSM01000005">
    <property type="protein sequence ID" value="GIP59309.1"/>
    <property type="molecule type" value="Genomic_DNA"/>
</dbReference>
<name>A0ABQ4MTQ7_9BACL</name>
<reference evidence="1 2" key="1">
    <citation type="submission" date="2021-03" db="EMBL/GenBank/DDBJ databases">
        <title>Antimicrobial resistance genes in bacteria isolated from Japanese honey, and their potential for conferring macrolide and lincosamide resistance in the American foulbrood pathogen Paenibacillus larvae.</title>
        <authorList>
            <person name="Okamoto M."/>
            <person name="Kumagai M."/>
            <person name="Kanamori H."/>
            <person name="Takamatsu D."/>
        </authorList>
    </citation>
    <scope>NUCLEOTIDE SEQUENCE [LARGE SCALE GENOMIC DNA]</scope>
    <source>
        <strain evidence="1 2">J15TS10</strain>
    </source>
</reference>
<evidence type="ECO:0000313" key="1">
    <source>
        <dbReference type="EMBL" id="GIP59309.1"/>
    </source>
</evidence>
<accession>A0ABQ4MTQ7</accession>
<comment type="caution">
    <text evidence="1">The sequence shown here is derived from an EMBL/GenBank/DDBJ whole genome shotgun (WGS) entry which is preliminary data.</text>
</comment>
<gene>
    <name evidence="1" type="ORF">J15TS10_31230</name>
</gene>
<evidence type="ECO:0000313" key="2">
    <source>
        <dbReference type="Proteomes" id="UP000681290"/>
    </source>
</evidence>
<organism evidence="1 2">
    <name type="scientific">Paenibacillus woosongensis</name>
    <dbReference type="NCBI Taxonomy" id="307580"/>
    <lineage>
        <taxon>Bacteria</taxon>
        <taxon>Bacillati</taxon>
        <taxon>Bacillota</taxon>
        <taxon>Bacilli</taxon>
        <taxon>Bacillales</taxon>
        <taxon>Paenibacillaceae</taxon>
        <taxon>Paenibacillus</taxon>
    </lineage>
</organism>
<dbReference type="Proteomes" id="UP000681290">
    <property type="component" value="Unassembled WGS sequence"/>
</dbReference>
<keyword evidence="2" id="KW-1185">Reference proteome</keyword>